<dbReference type="InterPro" id="IPR050224">
    <property type="entry name" value="TALE_homeobox"/>
</dbReference>
<dbReference type="Pfam" id="PF05920">
    <property type="entry name" value="Homeobox_KN"/>
    <property type="match status" value="1"/>
</dbReference>
<feature type="domain" description="Homeobox" evidence="10">
    <location>
        <begin position="615"/>
        <end position="678"/>
    </location>
</feature>
<evidence type="ECO:0000256" key="3">
    <source>
        <dbReference type="ARBA" id="ARBA00023015"/>
    </source>
</evidence>
<evidence type="ECO:0000256" key="9">
    <source>
        <dbReference type="SAM" id="MobiDB-lite"/>
    </source>
</evidence>
<dbReference type="CDD" id="cd00086">
    <property type="entry name" value="homeodomain"/>
    <property type="match status" value="1"/>
</dbReference>
<proteinExistence type="inferred from homology"/>
<feature type="region of interest" description="Disordered" evidence="9">
    <location>
        <begin position="1"/>
        <end position="21"/>
    </location>
</feature>
<dbReference type="Proteomes" id="UP001174677">
    <property type="component" value="Chromosome 1"/>
</dbReference>
<evidence type="ECO:0000256" key="8">
    <source>
        <dbReference type="PROSITE-ProRule" id="PRU00108"/>
    </source>
</evidence>
<evidence type="ECO:0000256" key="4">
    <source>
        <dbReference type="ARBA" id="ARBA00023125"/>
    </source>
</evidence>
<dbReference type="PANTHER" id="PTHR11850">
    <property type="entry name" value="HOMEOBOX PROTEIN TRANSCRIPTION FACTORS"/>
    <property type="match status" value="1"/>
</dbReference>
<evidence type="ECO:0000313" key="11">
    <source>
        <dbReference type="EMBL" id="KAJ9188826.1"/>
    </source>
</evidence>
<dbReference type="InterPro" id="IPR001356">
    <property type="entry name" value="HD"/>
</dbReference>
<dbReference type="InterPro" id="IPR008422">
    <property type="entry name" value="KN_HD"/>
</dbReference>
<dbReference type="PROSITE" id="PS50071">
    <property type="entry name" value="HOMEOBOX_2"/>
    <property type="match status" value="1"/>
</dbReference>
<evidence type="ECO:0000256" key="2">
    <source>
        <dbReference type="ARBA" id="ARBA00006454"/>
    </source>
</evidence>
<evidence type="ECO:0000256" key="7">
    <source>
        <dbReference type="ARBA" id="ARBA00023242"/>
    </source>
</evidence>
<evidence type="ECO:0000256" key="1">
    <source>
        <dbReference type="ARBA" id="ARBA00004123"/>
    </source>
</evidence>
<evidence type="ECO:0000313" key="12">
    <source>
        <dbReference type="Proteomes" id="UP001174677"/>
    </source>
</evidence>
<organism evidence="11 12">
    <name type="scientific">Hevea brasiliensis</name>
    <name type="common">Para rubber tree</name>
    <name type="synonym">Siphonia brasiliensis</name>
    <dbReference type="NCBI Taxonomy" id="3981"/>
    <lineage>
        <taxon>Eukaryota</taxon>
        <taxon>Viridiplantae</taxon>
        <taxon>Streptophyta</taxon>
        <taxon>Embryophyta</taxon>
        <taxon>Tracheophyta</taxon>
        <taxon>Spermatophyta</taxon>
        <taxon>Magnoliopsida</taxon>
        <taxon>eudicotyledons</taxon>
        <taxon>Gunneridae</taxon>
        <taxon>Pentapetalae</taxon>
        <taxon>rosids</taxon>
        <taxon>fabids</taxon>
        <taxon>Malpighiales</taxon>
        <taxon>Euphorbiaceae</taxon>
        <taxon>Crotonoideae</taxon>
        <taxon>Micrandreae</taxon>
        <taxon>Hevea</taxon>
    </lineage>
</organism>
<dbReference type="SMART" id="SM00574">
    <property type="entry name" value="POX"/>
    <property type="match status" value="1"/>
</dbReference>
<sequence>MDTSSFRPGESHVAQQSRRDKLRVQVISTSVQHLDDVPNNLEQLSVHSGLNPDLVQVRNVRNANMLYDPTTTTVFSSETLNFATSSNGCLPAPRSAMFDEELGAVQPSRPMPGISSFSNMSHPISSKINASPKASSSDPQACSNWRSSDSQQCYDWMANYASGSVGRQNNQKPIFDGDVLSNNARVTNISTPTQYMKPIYNGYQSVQSSLANLSSEIPGQDSQKQHREMQFASHMHPLYQNTPVDVVSPASNIGGNERILLPAAYGNQSTASYFENANTWMNRPVDNCHQWSSELGLITRKNGQELRTLTSDPNTQVLSLSLSSNPPSRGNVTQFGEGYESEYLQSKSGVLKEPHHQDSKIFNSSNYLCSMSKPAVIGRGSGKSFNDIVGTSNYNVLRNAGPLGPFTGYATILKSSKFLKPAQQLLDEFCSATGSKLLIACEGSARISGADAETGPEDNNNSFGVSLSAFYGSNEATGDVGVARSSCESFTPEYQQKKAKLLYLQEEVWRRYKQYHQQMQMVASSFESVAGLSAATPYVSLALKTVSRNFRCLKHAISDQLKNVTKALGDDLLSPNTGASTSKGDTSTSTLRYMDQSFQRNKSGGANVGFFEPQQHVWRPQRGLPERSVAILRAWLFEHFLHPYPTDTDKHMLATQTGLTRNQVSNWFINARVRVWKPMVEEIHMLETKGLAENRILGNLDGKSAEGASQQNQEQSANNMGADSMLNKQLECSGTGSSAGCGEQLHAEQWNQEKRSRTELQVPTSMEGSVMNFLPYQRNSGIDIGGLGAVSLTLGLRHGVENAQQHQHPQLQQHEDQLRRQFGGQMIHDYVG</sequence>
<dbReference type="SUPFAM" id="SSF46689">
    <property type="entry name" value="Homeodomain-like"/>
    <property type="match status" value="1"/>
</dbReference>
<keyword evidence="3" id="KW-0805">Transcription regulation</keyword>
<dbReference type="EMBL" id="JARPOI010000001">
    <property type="protein sequence ID" value="KAJ9188826.1"/>
    <property type="molecule type" value="Genomic_DNA"/>
</dbReference>
<protein>
    <recommendedName>
        <fullName evidence="10">Homeobox domain-containing protein</fullName>
    </recommendedName>
</protein>
<keyword evidence="6" id="KW-0804">Transcription</keyword>
<dbReference type="InterPro" id="IPR006563">
    <property type="entry name" value="POX_dom"/>
</dbReference>
<evidence type="ECO:0000256" key="5">
    <source>
        <dbReference type="ARBA" id="ARBA00023155"/>
    </source>
</evidence>
<name>A0ABQ9NB26_HEVBR</name>
<evidence type="ECO:0000256" key="6">
    <source>
        <dbReference type="ARBA" id="ARBA00023163"/>
    </source>
</evidence>
<gene>
    <name evidence="11" type="ORF">P3X46_000187</name>
</gene>
<dbReference type="SMART" id="SM00389">
    <property type="entry name" value="HOX"/>
    <property type="match status" value="1"/>
</dbReference>
<reference evidence="11" key="1">
    <citation type="journal article" date="2023" name="Plant Biotechnol. J.">
        <title>Chromosome-level wild Hevea brasiliensis genome provides new tools for genomic-assisted breeding and valuable loci to elevate rubber yield.</title>
        <authorList>
            <person name="Cheng H."/>
            <person name="Song X."/>
            <person name="Hu Y."/>
            <person name="Wu T."/>
            <person name="Yang Q."/>
            <person name="An Z."/>
            <person name="Feng S."/>
            <person name="Deng Z."/>
            <person name="Wu W."/>
            <person name="Zeng X."/>
            <person name="Tu M."/>
            <person name="Wang X."/>
            <person name="Huang H."/>
        </authorList>
    </citation>
    <scope>NUCLEOTIDE SEQUENCE</scope>
    <source>
        <strain evidence="11">MT/VB/25A 57/8</strain>
    </source>
</reference>
<accession>A0ABQ9NB26</accession>
<comment type="subcellular location">
    <subcellularLocation>
        <location evidence="1 8">Nucleus</location>
    </subcellularLocation>
</comment>
<keyword evidence="7 8" id="KW-0539">Nucleus</keyword>
<keyword evidence="12" id="KW-1185">Reference proteome</keyword>
<feature type="DNA-binding region" description="Homeobox" evidence="8">
    <location>
        <begin position="617"/>
        <end position="679"/>
    </location>
</feature>
<keyword evidence="5 8" id="KW-0371">Homeobox</keyword>
<keyword evidence="4 8" id="KW-0238">DNA-binding</keyword>
<dbReference type="Gene3D" id="1.10.10.60">
    <property type="entry name" value="Homeodomain-like"/>
    <property type="match status" value="1"/>
</dbReference>
<dbReference type="Pfam" id="PF07526">
    <property type="entry name" value="POX"/>
    <property type="match status" value="1"/>
</dbReference>
<comment type="similarity">
    <text evidence="2">Belongs to the TALE/BELL homeobox family.</text>
</comment>
<evidence type="ECO:0000259" key="10">
    <source>
        <dbReference type="PROSITE" id="PS50071"/>
    </source>
</evidence>
<dbReference type="InterPro" id="IPR009057">
    <property type="entry name" value="Homeodomain-like_sf"/>
</dbReference>
<comment type="caution">
    <text evidence="11">The sequence shown here is derived from an EMBL/GenBank/DDBJ whole genome shotgun (WGS) entry which is preliminary data.</text>
</comment>